<evidence type="ECO:0000313" key="4">
    <source>
        <dbReference type="Proteomes" id="UP000032458"/>
    </source>
</evidence>
<evidence type="ECO:0000256" key="2">
    <source>
        <dbReference type="SAM" id="SignalP"/>
    </source>
</evidence>
<dbReference type="PROSITE" id="PS51257">
    <property type="entry name" value="PROKAR_LIPOPROTEIN"/>
    <property type="match status" value="1"/>
</dbReference>
<organism evidence="3 4">
    <name type="scientific">Streptomyces natalensis ATCC 27448</name>
    <dbReference type="NCBI Taxonomy" id="1240678"/>
    <lineage>
        <taxon>Bacteria</taxon>
        <taxon>Bacillati</taxon>
        <taxon>Actinomycetota</taxon>
        <taxon>Actinomycetes</taxon>
        <taxon>Kitasatosporales</taxon>
        <taxon>Streptomycetaceae</taxon>
        <taxon>Streptomyces</taxon>
    </lineage>
</organism>
<keyword evidence="4" id="KW-1185">Reference proteome</keyword>
<name>A0A0D7CIZ0_9ACTN</name>
<dbReference type="PROSITE" id="PS51318">
    <property type="entry name" value="TAT"/>
    <property type="match status" value="1"/>
</dbReference>
<feature type="region of interest" description="Disordered" evidence="1">
    <location>
        <begin position="29"/>
        <end position="84"/>
    </location>
</feature>
<protein>
    <recommendedName>
        <fullName evidence="5">Lipoprotein</fullName>
    </recommendedName>
</protein>
<gene>
    <name evidence="3" type="ORF">SNA_27940</name>
</gene>
<feature type="compositionally biased region" description="Low complexity" evidence="1">
    <location>
        <begin position="42"/>
        <end position="51"/>
    </location>
</feature>
<feature type="signal peptide" evidence="2">
    <location>
        <begin position="1"/>
        <end position="20"/>
    </location>
</feature>
<evidence type="ECO:0000313" key="3">
    <source>
        <dbReference type="EMBL" id="KIZ15387.1"/>
    </source>
</evidence>
<dbReference type="EMBL" id="JRKI01000034">
    <property type="protein sequence ID" value="KIZ15387.1"/>
    <property type="molecule type" value="Genomic_DNA"/>
</dbReference>
<evidence type="ECO:0000256" key="1">
    <source>
        <dbReference type="SAM" id="MobiDB-lite"/>
    </source>
</evidence>
<accession>A0A0D7CIZ0</accession>
<evidence type="ECO:0008006" key="5">
    <source>
        <dbReference type="Google" id="ProtNLM"/>
    </source>
</evidence>
<sequence>MTRSQSVPRRTLLTASALTAATALLLAGCGGHDDTKPQGSDQAASTQATTPSPSPTIARPKIPPLPADDQLSFEGRSASNATERAILSDHEQYIRAREDAILRRVKNSQAVSFYAKGQGLTDATNLINDYIQSGDTAKGLVRYFDWKTADNGNSASITYCADESKVRDTNLKTGKVTTASGKDAYVLYGARLAKNSDGVWQTISFSGKVGAAQCQP</sequence>
<comment type="caution">
    <text evidence="3">The sequence shown here is derived from an EMBL/GenBank/DDBJ whole genome shotgun (WGS) entry which is preliminary data.</text>
</comment>
<reference evidence="3 4" key="1">
    <citation type="submission" date="2014-09" db="EMBL/GenBank/DDBJ databases">
        <title>Draft genome sequence of Streptomyces natalensis ATCC 27448, producer of the antifungal pimaricin.</title>
        <authorList>
            <person name="Mendes M.V."/>
            <person name="Beites T."/>
            <person name="Pires S."/>
            <person name="Santos C.L."/>
            <person name="Moradas-Ferreira P."/>
        </authorList>
    </citation>
    <scope>NUCLEOTIDE SEQUENCE [LARGE SCALE GENOMIC DNA]</scope>
    <source>
        <strain evidence="3 4">ATCC 27448</strain>
    </source>
</reference>
<dbReference type="AlphaFoldDB" id="A0A0D7CIZ0"/>
<dbReference type="InterPro" id="IPR006311">
    <property type="entry name" value="TAT_signal"/>
</dbReference>
<proteinExistence type="predicted"/>
<keyword evidence="2" id="KW-0732">Signal</keyword>
<dbReference type="PATRIC" id="fig|1240678.4.peg.5958"/>
<feature type="chain" id="PRO_5038610885" description="Lipoprotein" evidence="2">
    <location>
        <begin position="21"/>
        <end position="216"/>
    </location>
</feature>
<dbReference type="Proteomes" id="UP000032458">
    <property type="component" value="Unassembled WGS sequence"/>
</dbReference>